<sequence length="321" mass="38066">MREKCIAIITYCSYFNRHYICFFFDYYKIYFFHRPRLQLEMNQSIGQYRVVNNEFASGGFGQIFEVRESNGWSRRLLLKTQTIQQFFLQELQMLHIMKNETGFNDLLDWFIIKNDNIDHFCMVIPCQGETFAHVLERSTASPKNAVRIAYRLFTLIEKIHAIGYVHEDLHHQNLLFNMNAGFVQVILIDFGLCESLNPPPKERRMCASWQSIYMCRSARYSVFDDLHSLVFLIMQCVGITPFLTDNKEKFDKKSAFHANPYRYFPNQETTWIADLYTLIENQRESGYHYNSLLDLLDEAIPGVDPSKPIEYQWQNDTFYIA</sequence>
<dbReference type="PROSITE" id="PS50011">
    <property type="entry name" value="PROTEIN_KINASE_DOM"/>
    <property type="match status" value="1"/>
</dbReference>
<dbReference type="SUPFAM" id="SSF56112">
    <property type="entry name" value="Protein kinase-like (PK-like)"/>
    <property type="match status" value="1"/>
</dbReference>
<dbReference type="GO" id="GO:0004672">
    <property type="term" value="F:protein kinase activity"/>
    <property type="evidence" value="ECO:0007669"/>
    <property type="project" value="InterPro"/>
</dbReference>
<comment type="caution">
    <text evidence="2">The sequence shown here is derived from an EMBL/GenBank/DDBJ whole genome shotgun (WGS) entry which is preliminary data.</text>
</comment>
<dbReference type="InterPro" id="IPR011009">
    <property type="entry name" value="Kinase-like_dom_sf"/>
</dbReference>
<keyword evidence="3" id="KW-1185">Reference proteome</keyword>
<dbReference type="OrthoDB" id="5786934at2759"/>
<dbReference type="SMART" id="SM00220">
    <property type="entry name" value="S_TKc"/>
    <property type="match status" value="1"/>
</dbReference>
<dbReference type="Pfam" id="PF00069">
    <property type="entry name" value="Pkinase"/>
    <property type="match status" value="1"/>
</dbReference>
<gene>
    <name evidence="2" type="ORF">B9Z55_027965</name>
</gene>
<accession>A0A2G5SDD2</accession>
<name>A0A2G5SDD2_9PELO</name>
<dbReference type="Proteomes" id="UP000230233">
    <property type="component" value="Unassembled WGS sequence"/>
</dbReference>
<proteinExistence type="predicted"/>
<dbReference type="PANTHER" id="PTHR11909">
    <property type="entry name" value="CASEIN KINASE-RELATED"/>
    <property type="match status" value="1"/>
</dbReference>
<feature type="domain" description="Protein kinase" evidence="1">
    <location>
        <begin position="49"/>
        <end position="296"/>
    </location>
</feature>
<organism evidence="2 3">
    <name type="scientific">Caenorhabditis nigoni</name>
    <dbReference type="NCBI Taxonomy" id="1611254"/>
    <lineage>
        <taxon>Eukaryota</taxon>
        <taxon>Metazoa</taxon>
        <taxon>Ecdysozoa</taxon>
        <taxon>Nematoda</taxon>
        <taxon>Chromadorea</taxon>
        <taxon>Rhabditida</taxon>
        <taxon>Rhabditina</taxon>
        <taxon>Rhabditomorpha</taxon>
        <taxon>Rhabditoidea</taxon>
        <taxon>Rhabditidae</taxon>
        <taxon>Peloderinae</taxon>
        <taxon>Caenorhabditis</taxon>
    </lineage>
</organism>
<dbReference type="AlphaFoldDB" id="A0A2G5SDD2"/>
<dbReference type="EMBL" id="PDUG01000015">
    <property type="protein sequence ID" value="PIC13085.1"/>
    <property type="molecule type" value="Genomic_DNA"/>
</dbReference>
<dbReference type="GO" id="GO:0005524">
    <property type="term" value="F:ATP binding"/>
    <property type="evidence" value="ECO:0007669"/>
    <property type="project" value="InterPro"/>
</dbReference>
<evidence type="ECO:0000313" key="2">
    <source>
        <dbReference type="EMBL" id="PIC13085.1"/>
    </source>
</evidence>
<evidence type="ECO:0000313" key="3">
    <source>
        <dbReference type="Proteomes" id="UP000230233"/>
    </source>
</evidence>
<dbReference type="InterPro" id="IPR000719">
    <property type="entry name" value="Prot_kinase_dom"/>
</dbReference>
<evidence type="ECO:0000259" key="1">
    <source>
        <dbReference type="PROSITE" id="PS50011"/>
    </source>
</evidence>
<protein>
    <recommendedName>
        <fullName evidence="1">Protein kinase domain-containing protein</fullName>
    </recommendedName>
</protein>
<dbReference type="Gene3D" id="1.10.510.10">
    <property type="entry name" value="Transferase(Phosphotransferase) domain 1"/>
    <property type="match status" value="1"/>
</dbReference>
<dbReference type="FunFam" id="1.10.510.10:FF:001791">
    <property type="entry name" value="Protein CBG02188"/>
    <property type="match status" value="1"/>
</dbReference>
<dbReference type="STRING" id="1611254.A0A2G5SDD2"/>
<reference evidence="3" key="1">
    <citation type="submission" date="2017-10" db="EMBL/GenBank/DDBJ databases">
        <title>Rapid genome shrinkage in a self-fertile nematode reveals novel sperm competition proteins.</title>
        <authorList>
            <person name="Yin D."/>
            <person name="Schwarz E.M."/>
            <person name="Thomas C.G."/>
            <person name="Felde R.L."/>
            <person name="Korf I.F."/>
            <person name="Cutter A.D."/>
            <person name="Schartner C.M."/>
            <person name="Ralston E.J."/>
            <person name="Meyer B.J."/>
            <person name="Haag E.S."/>
        </authorList>
    </citation>
    <scope>NUCLEOTIDE SEQUENCE [LARGE SCALE GENOMIC DNA]</scope>
    <source>
        <strain evidence="3">JU1422</strain>
    </source>
</reference>
<dbReference type="InterPro" id="IPR050235">
    <property type="entry name" value="CK1_Ser-Thr_kinase"/>
</dbReference>